<dbReference type="PANTHER" id="PTHR11042">
    <property type="entry name" value="EUKARYOTIC TRANSLATION INITIATION FACTOR 2-ALPHA KINASE EIF2-ALPHA KINASE -RELATED"/>
    <property type="match status" value="1"/>
</dbReference>
<feature type="compositionally biased region" description="Low complexity" evidence="7">
    <location>
        <begin position="163"/>
        <end position="177"/>
    </location>
</feature>
<keyword evidence="1" id="KW-0808">Transferase</keyword>
<comment type="similarity">
    <text evidence="5">Belongs to the protein kinase superfamily. Ser/Thr protein kinase family. GCN2 subfamily.</text>
</comment>
<keyword evidence="8" id="KW-0732">Signal</keyword>
<dbReference type="AlphaFoldDB" id="A0A9P8A041"/>
<evidence type="ECO:0000256" key="5">
    <source>
        <dbReference type="ARBA" id="ARBA00037982"/>
    </source>
</evidence>
<evidence type="ECO:0000313" key="10">
    <source>
        <dbReference type="EMBL" id="KAG9321902.1"/>
    </source>
</evidence>
<evidence type="ECO:0000256" key="1">
    <source>
        <dbReference type="ARBA" id="ARBA00022679"/>
    </source>
</evidence>
<feature type="domain" description="Protein kinase" evidence="9">
    <location>
        <begin position="397"/>
        <end position="916"/>
    </location>
</feature>
<dbReference type="CDD" id="cd00180">
    <property type="entry name" value="PKc"/>
    <property type="match status" value="1"/>
</dbReference>
<feature type="compositionally biased region" description="Polar residues" evidence="7">
    <location>
        <begin position="366"/>
        <end position="388"/>
    </location>
</feature>
<dbReference type="Proteomes" id="UP000717515">
    <property type="component" value="Unassembled WGS sequence"/>
</dbReference>
<dbReference type="GO" id="GO:0005737">
    <property type="term" value="C:cytoplasm"/>
    <property type="evidence" value="ECO:0007669"/>
    <property type="project" value="TreeGrafter"/>
</dbReference>
<feature type="binding site" evidence="6">
    <location>
        <position position="431"/>
    </location>
    <ligand>
        <name>ATP</name>
        <dbReference type="ChEBI" id="CHEBI:30616"/>
    </ligand>
</feature>
<evidence type="ECO:0000256" key="2">
    <source>
        <dbReference type="ARBA" id="ARBA00022741"/>
    </source>
</evidence>
<dbReference type="GO" id="GO:0005524">
    <property type="term" value="F:ATP binding"/>
    <property type="evidence" value="ECO:0007669"/>
    <property type="project" value="UniProtKB-UniRule"/>
</dbReference>
<feature type="region of interest" description="Disordered" evidence="7">
    <location>
        <begin position="332"/>
        <end position="388"/>
    </location>
</feature>
<dbReference type="InterPro" id="IPR011009">
    <property type="entry name" value="Kinase-like_dom_sf"/>
</dbReference>
<dbReference type="InterPro" id="IPR008271">
    <property type="entry name" value="Ser/Thr_kinase_AS"/>
</dbReference>
<evidence type="ECO:0000256" key="6">
    <source>
        <dbReference type="PROSITE-ProRule" id="PRU10141"/>
    </source>
</evidence>
<feature type="region of interest" description="Disordered" evidence="7">
    <location>
        <begin position="783"/>
        <end position="865"/>
    </location>
</feature>
<evidence type="ECO:0000256" key="8">
    <source>
        <dbReference type="SAM" id="SignalP"/>
    </source>
</evidence>
<name>A0A9P8A041_MORAP</name>
<accession>A0A9P8A041</accession>
<dbReference type="PROSITE" id="PS00108">
    <property type="entry name" value="PROTEIN_KINASE_ST"/>
    <property type="match status" value="1"/>
</dbReference>
<dbReference type="PANTHER" id="PTHR11042:SF190">
    <property type="entry name" value="MITOSIS INHIBITOR PROTEIN KINASE MIK1"/>
    <property type="match status" value="1"/>
</dbReference>
<reference evidence="10" key="1">
    <citation type="submission" date="2021-07" db="EMBL/GenBank/DDBJ databases">
        <title>Draft genome of Mortierella alpina, strain LL118, isolated from an aspen leaf litter sample.</title>
        <authorList>
            <person name="Yang S."/>
            <person name="Vinatzer B.A."/>
        </authorList>
    </citation>
    <scope>NUCLEOTIDE SEQUENCE</scope>
    <source>
        <strain evidence="10">LL118</strain>
    </source>
</reference>
<feature type="compositionally biased region" description="Polar residues" evidence="7">
    <location>
        <begin position="783"/>
        <end position="803"/>
    </location>
</feature>
<feature type="chain" id="PRO_5040228152" description="Protein kinase domain-containing protein" evidence="8">
    <location>
        <begin position="42"/>
        <end position="931"/>
    </location>
</feature>
<keyword evidence="2 6" id="KW-0547">Nucleotide-binding</keyword>
<dbReference type="EMBL" id="JAIFTL010000176">
    <property type="protein sequence ID" value="KAG9321902.1"/>
    <property type="molecule type" value="Genomic_DNA"/>
</dbReference>
<keyword evidence="4 6" id="KW-0067">ATP-binding</keyword>
<evidence type="ECO:0000256" key="4">
    <source>
        <dbReference type="ARBA" id="ARBA00022840"/>
    </source>
</evidence>
<dbReference type="SMART" id="SM00220">
    <property type="entry name" value="S_TKc"/>
    <property type="match status" value="1"/>
</dbReference>
<dbReference type="SUPFAM" id="SSF56112">
    <property type="entry name" value="Protein kinase-like (PK-like)"/>
    <property type="match status" value="1"/>
</dbReference>
<gene>
    <name evidence="10" type="ORF">KVV02_003663</name>
</gene>
<evidence type="ECO:0000259" key="9">
    <source>
        <dbReference type="PROSITE" id="PS50011"/>
    </source>
</evidence>
<feature type="compositionally biased region" description="Polar residues" evidence="7">
    <location>
        <begin position="261"/>
        <end position="274"/>
    </location>
</feature>
<dbReference type="GO" id="GO:0005634">
    <property type="term" value="C:nucleus"/>
    <property type="evidence" value="ECO:0007669"/>
    <property type="project" value="TreeGrafter"/>
</dbReference>
<evidence type="ECO:0000256" key="7">
    <source>
        <dbReference type="SAM" id="MobiDB-lite"/>
    </source>
</evidence>
<dbReference type="InterPro" id="IPR017441">
    <property type="entry name" value="Protein_kinase_ATP_BS"/>
</dbReference>
<feature type="region of interest" description="Disordered" evidence="7">
    <location>
        <begin position="128"/>
        <end position="279"/>
    </location>
</feature>
<evidence type="ECO:0000256" key="3">
    <source>
        <dbReference type="ARBA" id="ARBA00022777"/>
    </source>
</evidence>
<keyword evidence="3" id="KW-0418">Kinase</keyword>
<dbReference type="PROSITE" id="PS00107">
    <property type="entry name" value="PROTEIN_KINASE_ATP"/>
    <property type="match status" value="1"/>
</dbReference>
<feature type="compositionally biased region" description="Polar residues" evidence="7">
    <location>
        <begin position="205"/>
        <end position="221"/>
    </location>
</feature>
<dbReference type="GO" id="GO:0004713">
    <property type="term" value="F:protein tyrosine kinase activity"/>
    <property type="evidence" value="ECO:0007669"/>
    <property type="project" value="TreeGrafter"/>
</dbReference>
<feature type="compositionally biased region" description="Low complexity" evidence="7">
    <location>
        <begin position="748"/>
        <end position="764"/>
    </location>
</feature>
<proteinExistence type="inferred from homology"/>
<feature type="compositionally biased region" description="Low complexity" evidence="7">
    <location>
        <begin position="222"/>
        <end position="237"/>
    </location>
</feature>
<feature type="signal peptide" evidence="8">
    <location>
        <begin position="1"/>
        <end position="41"/>
    </location>
</feature>
<dbReference type="Pfam" id="PF00069">
    <property type="entry name" value="Pkinase"/>
    <property type="match status" value="1"/>
</dbReference>
<dbReference type="InterPro" id="IPR050339">
    <property type="entry name" value="CC_SR_Kinase"/>
</dbReference>
<evidence type="ECO:0000313" key="11">
    <source>
        <dbReference type="Proteomes" id="UP000717515"/>
    </source>
</evidence>
<dbReference type="PROSITE" id="PS50011">
    <property type="entry name" value="PROTEIN_KINASE_DOM"/>
    <property type="match status" value="1"/>
</dbReference>
<dbReference type="InterPro" id="IPR000719">
    <property type="entry name" value="Prot_kinase_dom"/>
</dbReference>
<dbReference type="Gene3D" id="1.10.510.10">
    <property type="entry name" value="Transferase(Phosphotransferase) domain 1"/>
    <property type="match status" value="2"/>
</dbReference>
<sequence length="931" mass="101077">MKRKEAERKKKEMTRILCCCCMKNQHKLFLLLCFLLLFASSSIRPSSRPHSPPLLPSLHDHTPRPRPRLIHRRCWSFDLLEINRTHHTFCTCSPARAGLQKLHFGPCRPMHSSRSTFPMALQPMLPHLAQPSQSPFRPGSIFYSEPPASRSPAHDDKSPSPASSIRSPYAHSSSSSSPDEKRPLSANLKPPAAVPLASPPPSPSRNSIFDQPWSTTAGPNITSLRASSSQTLSASSSRRGRNAPTTTYNAKIAHTTKDTTRNSTDNSHGQSVGHSGSDHVCAGIESPMLMTACSGVTIPPAAMKLDSPQRLAVSRIGSSGDQDSQKMLLSPVHMPRTLPSPSTSPSSPSLHLPPSVAIHPSRIYPRSSSKETSAANRPTARSTVGTDRSTFTVDIDRSKHNLLGHGRHAEVYRALIHPSSASMKEYLAARKAASSVSCMDLLQESKDAAHQEAFVCAAKCLFEDAESQAVGLAEADILKKLHAPPTTHPGRQSIVDFFGLYDQNSRQGSFVMEDIASSQGPPEERQEGLWTLLLEYCQHGSIWDWIRQHPERVGFSQWLTWALQLLEAVDYIHECGLVHHDIKPHNILLNSSLGAKLSDFGASRFLAADTGDSNEPEGADRQTSSCQQFGLHEGVGRGTPPYSAPEMFASASSGAHYGQAIDIYSLGVSLYVIGLTAHEPFHKLKSVMEMIVWIKKGGFWLWEDQNWIHDRGPIPKATPSSRLSNSAAALALAQGQGQGQGQGNGVQGRTKSGLSRSSSTASLAPFPNLPPINTQLFLDGSLRGQSSASSINSPGAGMGTTQHSHLRESPMSVPQGLGGQFLAGYSPEPPYRHSQPSTPVSPLPFPSPVIRAQSSRASLRKEESRKSGEMVMRFLNGEAVPPNAIQLLKDMCQADPAQRPTAKQVLLRLQEMKAALDGEAEEDMDITASHD</sequence>
<protein>
    <recommendedName>
        <fullName evidence="9">Protein kinase domain-containing protein</fullName>
    </recommendedName>
</protein>
<feature type="compositionally biased region" description="Low complexity" evidence="7">
    <location>
        <begin position="335"/>
        <end position="355"/>
    </location>
</feature>
<feature type="compositionally biased region" description="Gly residues" evidence="7">
    <location>
        <begin position="736"/>
        <end position="746"/>
    </location>
</feature>
<dbReference type="GO" id="GO:0110031">
    <property type="term" value="P:negative regulation of G2/MI transition of meiotic cell cycle"/>
    <property type="evidence" value="ECO:0007669"/>
    <property type="project" value="TreeGrafter"/>
</dbReference>
<organism evidence="10 11">
    <name type="scientific">Mortierella alpina</name>
    <name type="common">Oleaginous fungus</name>
    <name type="synonym">Mortierella renispora</name>
    <dbReference type="NCBI Taxonomy" id="64518"/>
    <lineage>
        <taxon>Eukaryota</taxon>
        <taxon>Fungi</taxon>
        <taxon>Fungi incertae sedis</taxon>
        <taxon>Mucoromycota</taxon>
        <taxon>Mortierellomycotina</taxon>
        <taxon>Mortierellomycetes</taxon>
        <taxon>Mortierellales</taxon>
        <taxon>Mortierellaceae</taxon>
        <taxon>Mortierella</taxon>
    </lineage>
</organism>
<comment type="caution">
    <text evidence="10">The sequence shown here is derived from an EMBL/GenBank/DDBJ whole genome shotgun (WGS) entry which is preliminary data.</text>
</comment>
<feature type="region of interest" description="Disordered" evidence="7">
    <location>
        <begin position="730"/>
        <end position="767"/>
    </location>
</feature>